<comment type="caution">
    <text evidence="1">The sequence shown here is derived from an EMBL/GenBank/DDBJ whole genome shotgun (WGS) entry which is preliminary data.</text>
</comment>
<organism evidence="1 2">
    <name type="scientific">candidate division TA06 bacterium SM23_40</name>
    <dbReference type="NCBI Taxonomy" id="1703774"/>
    <lineage>
        <taxon>Bacteria</taxon>
        <taxon>Bacteria division TA06</taxon>
    </lineage>
</organism>
<name>A0A0S8G3H9_UNCT6</name>
<proteinExistence type="predicted"/>
<reference evidence="1 2" key="1">
    <citation type="journal article" date="2015" name="Microbiome">
        <title>Genomic resolution of linkages in carbon, nitrogen, and sulfur cycling among widespread estuary sediment bacteria.</title>
        <authorList>
            <person name="Baker B.J."/>
            <person name="Lazar C.S."/>
            <person name="Teske A.P."/>
            <person name="Dick G.J."/>
        </authorList>
    </citation>
    <scope>NUCLEOTIDE SEQUENCE [LARGE SCALE GENOMIC DNA]</scope>
    <source>
        <strain evidence="1">SM23_40</strain>
    </source>
</reference>
<sequence>MSAVYHNSIFKFRDDLGFMDSDGAVHALSAVAAYGDFKEAALNRDINRWIAEHVNNTVLNTAWAVTQPALGRTLFAIPIDASSTPNALLSMDYRFAPVRWSYLTFASAFEPQSIAPVIDSASSNRHIFMAGCNDGYVRKLDQATRSIDGSTGISADVAIPYLNYGTPKRMKTLFDF</sequence>
<accession>A0A0S8G3H9</accession>
<feature type="non-terminal residue" evidence="1">
    <location>
        <position position="176"/>
    </location>
</feature>
<evidence type="ECO:0000313" key="2">
    <source>
        <dbReference type="Proteomes" id="UP000051717"/>
    </source>
</evidence>
<protein>
    <submittedName>
        <fullName evidence="1">Uncharacterized protein</fullName>
    </submittedName>
</protein>
<dbReference type="EMBL" id="LJUI01000146">
    <property type="protein sequence ID" value="KPK67122.1"/>
    <property type="molecule type" value="Genomic_DNA"/>
</dbReference>
<evidence type="ECO:0000313" key="1">
    <source>
        <dbReference type="EMBL" id="KPK67122.1"/>
    </source>
</evidence>
<dbReference type="AlphaFoldDB" id="A0A0S8G3H9"/>
<dbReference type="Proteomes" id="UP000051717">
    <property type="component" value="Unassembled WGS sequence"/>
</dbReference>
<gene>
    <name evidence="1" type="ORF">AMJ82_11255</name>
</gene>